<dbReference type="GO" id="GO:0004523">
    <property type="term" value="F:RNA-DNA hybrid ribonuclease activity"/>
    <property type="evidence" value="ECO:0007669"/>
    <property type="project" value="InterPro"/>
</dbReference>
<evidence type="ECO:0000259" key="1">
    <source>
        <dbReference type="Pfam" id="PF13456"/>
    </source>
</evidence>
<name>A0A2P6PMG2_ROSCH</name>
<reference evidence="2 3" key="1">
    <citation type="journal article" date="2018" name="Nat. Genet.">
        <title>The Rosa genome provides new insights in the design of modern roses.</title>
        <authorList>
            <person name="Bendahmane M."/>
        </authorList>
    </citation>
    <scope>NUCLEOTIDE SEQUENCE [LARGE SCALE GENOMIC DNA]</scope>
    <source>
        <strain evidence="3">cv. Old Blush</strain>
    </source>
</reference>
<gene>
    <name evidence="2" type="ORF">RchiOBHm_Chr6g0257611</name>
</gene>
<dbReference type="EMBL" id="PDCK01000044">
    <property type="protein sequence ID" value="PRQ23105.1"/>
    <property type="molecule type" value="Genomic_DNA"/>
</dbReference>
<dbReference type="GO" id="GO:0003676">
    <property type="term" value="F:nucleic acid binding"/>
    <property type="evidence" value="ECO:0007669"/>
    <property type="project" value="InterPro"/>
</dbReference>
<dbReference type="Pfam" id="PF13456">
    <property type="entry name" value="RVT_3"/>
    <property type="match status" value="1"/>
</dbReference>
<comment type="caution">
    <text evidence="2">The sequence shown here is derived from an EMBL/GenBank/DDBJ whole genome shotgun (WGS) entry which is preliminary data.</text>
</comment>
<protein>
    <recommendedName>
        <fullName evidence="1">RNase H type-1 domain-containing protein</fullName>
    </recommendedName>
</protein>
<proteinExistence type="predicted"/>
<organism evidence="2 3">
    <name type="scientific">Rosa chinensis</name>
    <name type="common">China rose</name>
    <dbReference type="NCBI Taxonomy" id="74649"/>
    <lineage>
        <taxon>Eukaryota</taxon>
        <taxon>Viridiplantae</taxon>
        <taxon>Streptophyta</taxon>
        <taxon>Embryophyta</taxon>
        <taxon>Tracheophyta</taxon>
        <taxon>Spermatophyta</taxon>
        <taxon>Magnoliopsida</taxon>
        <taxon>eudicotyledons</taxon>
        <taxon>Gunneridae</taxon>
        <taxon>Pentapetalae</taxon>
        <taxon>rosids</taxon>
        <taxon>fabids</taxon>
        <taxon>Rosales</taxon>
        <taxon>Rosaceae</taxon>
        <taxon>Rosoideae</taxon>
        <taxon>Rosoideae incertae sedis</taxon>
        <taxon>Rosa</taxon>
    </lineage>
</organism>
<evidence type="ECO:0000313" key="2">
    <source>
        <dbReference type="EMBL" id="PRQ23105.1"/>
    </source>
</evidence>
<accession>A0A2P6PMG2</accession>
<feature type="domain" description="RNase H type-1" evidence="1">
    <location>
        <begin position="2"/>
        <end position="68"/>
    </location>
</feature>
<dbReference type="InterPro" id="IPR002156">
    <property type="entry name" value="RNaseH_domain"/>
</dbReference>
<dbReference type="Gramene" id="PRQ23105">
    <property type="protein sequence ID" value="PRQ23105"/>
    <property type="gene ID" value="RchiOBHm_Chr6g0257611"/>
</dbReference>
<dbReference type="Proteomes" id="UP000238479">
    <property type="component" value="Chromosome 6"/>
</dbReference>
<sequence length="81" mass="9185">MAVRLRIERLAIEYDSEILVYPMQQHVDDFHPLKSIINSCLHLQASFVEYSLVHVCIDMNNVADILPNCCLDGDLGVHSMA</sequence>
<dbReference type="AlphaFoldDB" id="A0A2P6PMG2"/>
<keyword evidence="3" id="KW-1185">Reference proteome</keyword>
<evidence type="ECO:0000313" key="3">
    <source>
        <dbReference type="Proteomes" id="UP000238479"/>
    </source>
</evidence>